<accession>A0A1G6VRU8</accession>
<feature type="compositionally biased region" description="Basic residues" evidence="1">
    <location>
        <begin position="58"/>
        <end position="67"/>
    </location>
</feature>
<feature type="region of interest" description="Disordered" evidence="1">
    <location>
        <begin position="1"/>
        <end position="104"/>
    </location>
</feature>
<gene>
    <name evidence="2" type="ORF">SAMN04488239_108141</name>
</gene>
<evidence type="ECO:0000313" key="3">
    <source>
        <dbReference type="Proteomes" id="UP000199628"/>
    </source>
</evidence>
<protein>
    <submittedName>
        <fullName evidence="2">Uncharacterized protein</fullName>
    </submittedName>
</protein>
<dbReference type="EMBL" id="FMZV01000008">
    <property type="protein sequence ID" value="SDD56332.1"/>
    <property type="molecule type" value="Genomic_DNA"/>
</dbReference>
<dbReference type="Proteomes" id="UP000199628">
    <property type="component" value="Unassembled WGS sequence"/>
</dbReference>
<keyword evidence="3" id="KW-1185">Reference proteome</keyword>
<proteinExistence type="predicted"/>
<dbReference type="AlphaFoldDB" id="A0A1G6VRU8"/>
<evidence type="ECO:0000313" key="2">
    <source>
        <dbReference type="EMBL" id="SDD56332.1"/>
    </source>
</evidence>
<feature type="compositionally biased region" description="Basic and acidic residues" evidence="1">
    <location>
        <begin position="92"/>
        <end position="104"/>
    </location>
</feature>
<sequence>MSLECPWPTNCNRRVPYGDRPRSAATAGTAHTSLPPADDLLAGLETGKRGSFSDGKRLRNRPARLKPRSFDSTSNDVDRSGPDAAAVLGRGADPDRRIPTVRGDRSRCRTPHLMLFECFGQLENANATLQFADVEDSVVQADIRQAQLALNQPGINDQFPVLQVIEPQVSASWRATSTDRRRASGPHRRPERPHRSRHPCHRGRRISLSGQRGTSAFSQFLQESPWRTSCEVSCAAHTRLVHFSIAGHCE</sequence>
<reference evidence="3" key="1">
    <citation type="submission" date="2016-10" db="EMBL/GenBank/DDBJ databases">
        <authorList>
            <person name="Varghese N."/>
            <person name="Submissions S."/>
        </authorList>
    </citation>
    <scope>NUCLEOTIDE SEQUENCE [LARGE SCALE GENOMIC DNA]</scope>
    <source>
        <strain evidence="3">CGMCC 1.9108</strain>
    </source>
</reference>
<name>A0A1G6VRU8_9RHOB</name>
<evidence type="ECO:0000256" key="1">
    <source>
        <dbReference type="SAM" id="MobiDB-lite"/>
    </source>
</evidence>
<dbReference type="STRING" id="639004.SAMN04488239_108141"/>
<feature type="compositionally biased region" description="Basic residues" evidence="1">
    <location>
        <begin position="183"/>
        <end position="205"/>
    </location>
</feature>
<organism evidence="2 3">
    <name type="scientific">Ruegeria marina</name>
    <dbReference type="NCBI Taxonomy" id="639004"/>
    <lineage>
        <taxon>Bacteria</taxon>
        <taxon>Pseudomonadati</taxon>
        <taxon>Pseudomonadota</taxon>
        <taxon>Alphaproteobacteria</taxon>
        <taxon>Rhodobacterales</taxon>
        <taxon>Roseobacteraceae</taxon>
        <taxon>Ruegeria</taxon>
    </lineage>
</organism>
<feature type="region of interest" description="Disordered" evidence="1">
    <location>
        <begin position="173"/>
        <end position="206"/>
    </location>
</feature>